<proteinExistence type="predicted"/>
<comment type="subcellular location">
    <subcellularLocation>
        <location evidence="1">Nucleus</location>
    </subcellularLocation>
</comment>
<dbReference type="Pfam" id="PF16135">
    <property type="entry name" value="TDBD"/>
    <property type="match status" value="1"/>
</dbReference>
<dbReference type="Proteomes" id="UP001472677">
    <property type="component" value="Unassembled WGS sequence"/>
</dbReference>
<name>A0ABR2F623_9ROSI</name>
<comment type="caution">
    <text evidence="5">The sequence shown here is derived from an EMBL/GenBank/DDBJ whole genome shotgun (WGS) entry which is preliminary data.</text>
</comment>
<dbReference type="InterPro" id="IPR032308">
    <property type="entry name" value="TDBD"/>
</dbReference>
<dbReference type="PANTHER" id="PTHR46309:SF12">
    <property type="entry name" value="GB|AAC80581.1"/>
    <property type="match status" value="1"/>
</dbReference>
<evidence type="ECO:0000256" key="2">
    <source>
        <dbReference type="ARBA" id="ARBA00023242"/>
    </source>
</evidence>
<dbReference type="Gene3D" id="3.40.630.30">
    <property type="match status" value="1"/>
</dbReference>
<accession>A0ABR2F623</accession>
<feature type="region of interest" description="Disordered" evidence="3">
    <location>
        <begin position="1"/>
        <end position="31"/>
    </location>
</feature>
<organism evidence="5 6">
    <name type="scientific">Hibiscus sabdariffa</name>
    <name type="common">roselle</name>
    <dbReference type="NCBI Taxonomy" id="183260"/>
    <lineage>
        <taxon>Eukaryota</taxon>
        <taxon>Viridiplantae</taxon>
        <taxon>Streptophyta</taxon>
        <taxon>Embryophyta</taxon>
        <taxon>Tracheophyta</taxon>
        <taxon>Spermatophyta</taxon>
        <taxon>Magnoliopsida</taxon>
        <taxon>eudicotyledons</taxon>
        <taxon>Gunneridae</taxon>
        <taxon>Pentapetalae</taxon>
        <taxon>rosids</taxon>
        <taxon>malvids</taxon>
        <taxon>Malvales</taxon>
        <taxon>Malvaceae</taxon>
        <taxon>Malvoideae</taxon>
        <taxon>Hibiscus</taxon>
    </lineage>
</organism>
<dbReference type="InterPro" id="IPR042163">
    <property type="entry name" value="PHF12"/>
</dbReference>
<sequence>MDMFSPEYEKKKKKLRPGFGREEIHKAVGNLEPKQPLKRKSLLLENQAFYESFRPQPPKREIELKEKENQIKPRLTKRSSIRIREDSVLNSSHRNPKTIHSWLIYNDVVSKLGKVYYCNKVGMPLKKGRITRSGIQCDCCFKVFALSAFEAHAGSSNHWPIANMILDDGSGRSLSDCQRHVRNSMTSSKASRKFQMAIGFALPAVVFCSHSSESIFSGLQNLMGKPIPMGNNLTWTLLKADACSNDDIDHASGLDSSAENHSELNVALDVIHEHFEPSNDVYTEKDIVQDVIFNRGSNLKQLDFKGCVILEEKDELVFVAIMRVYGKPVAEMPLVAIRFSYRRCGMCRILVDELEKNLAKLGVQKLILPAVAGVVDTWTTNFGFSQMTRDQRSKFLQYTFLDFQGTIMCQKIFENGVVKGGARKVSMHQRTWPLAERWWADLRGTANSAGHGGRKIVGGNMRKMRTPWAGNLEEKLTLRPWPHAALLESFKTNFVTEPLEPPGGNGKLFDEDGLSCGNNQGTSLEPEPMEPTLIHNISQDGDGLRCGFYVCLTRLGSYRTDKDYGCHANYPDQANVGLTETEGAV</sequence>
<dbReference type="InterPro" id="IPR016181">
    <property type="entry name" value="Acyl_CoA_acyltransferase"/>
</dbReference>
<dbReference type="EMBL" id="JBBPBM010000008">
    <property type="protein sequence ID" value="KAK8572460.1"/>
    <property type="molecule type" value="Genomic_DNA"/>
</dbReference>
<dbReference type="InterPro" id="IPR056511">
    <property type="entry name" value="IDM1_C"/>
</dbReference>
<dbReference type="Pfam" id="PF23209">
    <property type="entry name" value="IDM1_C"/>
    <property type="match status" value="1"/>
</dbReference>
<protein>
    <recommendedName>
        <fullName evidence="4">N-acetyltransferase domain-containing protein</fullName>
    </recommendedName>
</protein>
<keyword evidence="2" id="KW-0539">Nucleus</keyword>
<dbReference type="SUPFAM" id="SSF55729">
    <property type="entry name" value="Acyl-CoA N-acyltransferases (Nat)"/>
    <property type="match status" value="1"/>
</dbReference>
<feature type="domain" description="N-acetyltransferase" evidence="4">
    <location>
        <begin position="254"/>
        <end position="401"/>
    </location>
</feature>
<evidence type="ECO:0000256" key="1">
    <source>
        <dbReference type="ARBA" id="ARBA00004123"/>
    </source>
</evidence>
<dbReference type="InterPro" id="IPR000182">
    <property type="entry name" value="GNAT_dom"/>
</dbReference>
<dbReference type="PANTHER" id="PTHR46309">
    <property type="entry name" value="PHD FINGER PROTEIN 12"/>
    <property type="match status" value="1"/>
</dbReference>
<reference evidence="5 6" key="1">
    <citation type="journal article" date="2024" name="G3 (Bethesda)">
        <title>Genome assembly of Hibiscus sabdariffa L. provides insights into metabolisms of medicinal natural products.</title>
        <authorList>
            <person name="Kim T."/>
        </authorList>
    </citation>
    <scope>NUCLEOTIDE SEQUENCE [LARGE SCALE GENOMIC DNA]</scope>
    <source>
        <strain evidence="5">TK-2024</strain>
        <tissue evidence="5">Old leaves</tissue>
    </source>
</reference>
<evidence type="ECO:0000313" key="5">
    <source>
        <dbReference type="EMBL" id="KAK8572460.1"/>
    </source>
</evidence>
<dbReference type="PROSITE" id="PS51186">
    <property type="entry name" value="GNAT"/>
    <property type="match status" value="1"/>
</dbReference>
<evidence type="ECO:0000259" key="4">
    <source>
        <dbReference type="PROSITE" id="PS51186"/>
    </source>
</evidence>
<gene>
    <name evidence="5" type="ORF">V6N12_028513</name>
</gene>
<evidence type="ECO:0000256" key="3">
    <source>
        <dbReference type="SAM" id="MobiDB-lite"/>
    </source>
</evidence>
<evidence type="ECO:0000313" key="6">
    <source>
        <dbReference type="Proteomes" id="UP001472677"/>
    </source>
</evidence>
<keyword evidence="6" id="KW-1185">Reference proteome</keyword>